<dbReference type="RefSeq" id="WP_073302408.1">
    <property type="nucleotide sequence ID" value="NZ_FQXA01000006.1"/>
</dbReference>
<dbReference type="NCBIfam" id="TIGR02722">
    <property type="entry name" value="lp"/>
    <property type="match status" value="1"/>
</dbReference>
<dbReference type="InterPro" id="IPR014094">
    <property type="entry name" value="LpoB"/>
</dbReference>
<dbReference type="Pfam" id="PF13036">
    <property type="entry name" value="LpoB"/>
    <property type="match status" value="1"/>
</dbReference>
<sequence length="207" mass="22323">MKIQSASALFRVAGMAALLGLTVGCAPQTQLLSSSSVDRPITLGLSAADFEQAAAAATQSMLESGAVERNDGKKHIMVVSSVLNDTMQRIDTDQLVKKIRVELLRSGKVMVTTAIGLNGAEDQMNTAFSELSQSRKVDRSTLVKQKLAAPNMSLSGKILQRNNRVDGNKELVEYYFQMTLSDLQNGLAVWEGEEQISKLGSAKGTSW</sequence>
<accession>A0A1M5SIM8</accession>
<name>A0A1M5SIM8_9GAMM</name>
<dbReference type="GeneID" id="98639108"/>
<dbReference type="PROSITE" id="PS51257">
    <property type="entry name" value="PROKAR_LIPOPROTEIN"/>
    <property type="match status" value="1"/>
</dbReference>
<reference evidence="2 3" key="1">
    <citation type="submission" date="2016-11" db="EMBL/GenBank/DDBJ databases">
        <authorList>
            <person name="Jaros S."/>
            <person name="Januszkiewicz K."/>
            <person name="Wedrychowicz H."/>
        </authorList>
    </citation>
    <scope>NUCLEOTIDE SEQUENCE [LARGE SCALE GENOMIC DNA]</scope>
    <source>
        <strain evidence="2 3">DSM 18231</strain>
    </source>
</reference>
<proteinExistence type="predicted"/>
<evidence type="ECO:0000313" key="3">
    <source>
        <dbReference type="Proteomes" id="UP000184000"/>
    </source>
</evidence>
<evidence type="ECO:0000256" key="1">
    <source>
        <dbReference type="NCBIfam" id="TIGR02722"/>
    </source>
</evidence>
<gene>
    <name evidence="2" type="ORF">SAMN02744645_3504</name>
</gene>
<dbReference type="AlphaFoldDB" id="A0A1M5SIM8"/>
<dbReference type="Proteomes" id="UP000184000">
    <property type="component" value="Unassembled WGS sequence"/>
</dbReference>
<dbReference type="Gene3D" id="3.40.50.10610">
    <property type="entry name" value="ABC-type transport auxiliary lipoprotein component"/>
    <property type="match status" value="1"/>
</dbReference>
<organism evidence="2 3">
    <name type="scientific">Stutzerimonas xanthomarina DSM 18231</name>
    <dbReference type="NCBI Taxonomy" id="1403346"/>
    <lineage>
        <taxon>Bacteria</taxon>
        <taxon>Pseudomonadati</taxon>
        <taxon>Pseudomonadota</taxon>
        <taxon>Gammaproteobacteria</taxon>
        <taxon>Pseudomonadales</taxon>
        <taxon>Pseudomonadaceae</taxon>
        <taxon>Stutzerimonas</taxon>
    </lineage>
</organism>
<evidence type="ECO:0000313" key="2">
    <source>
        <dbReference type="EMBL" id="SHH38349.1"/>
    </source>
</evidence>
<dbReference type="EMBL" id="FQXA01000006">
    <property type="protein sequence ID" value="SHH38349.1"/>
    <property type="molecule type" value="Genomic_DNA"/>
</dbReference>
<protein>
    <recommendedName>
        <fullName evidence="1">Penicillin-binding protein activator LpoB</fullName>
    </recommendedName>
</protein>